<reference evidence="1 2" key="1">
    <citation type="submission" date="2019-09" db="EMBL/GenBank/DDBJ databases">
        <title>A chromosome-level genome assembly of the Chinese tupelo Nyssa sinensis.</title>
        <authorList>
            <person name="Yang X."/>
            <person name="Kang M."/>
            <person name="Yang Y."/>
            <person name="Xiong H."/>
            <person name="Wang M."/>
            <person name="Zhang Z."/>
            <person name="Wang Z."/>
            <person name="Wu H."/>
            <person name="Ma T."/>
            <person name="Liu J."/>
            <person name="Xi Z."/>
        </authorList>
    </citation>
    <scope>NUCLEOTIDE SEQUENCE [LARGE SCALE GENOMIC DNA]</scope>
    <source>
        <strain evidence="1">J267</strain>
        <tissue evidence="1">Leaf</tissue>
    </source>
</reference>
<protein>
    <submittedName>
        <fullName evidence="1">Uncharacterized protein</fullName>
    </submittedName>
</protein>
<organism evidence="1 2">
    <name type="scientific">Nyssa sinensis</name>
    <dbReference type="NCBI Taxonomy" id="561372"/>
    <lineage>
        <taxon>Eukaryota</taxon>
        <taxon>Viridiplantae</taxon>
        <taxon>Streptophyta</taxon>
        <taxon>Embryophyta</taxon>
        <taxon>Tracheophyta</taxon>
        <taxon>Spermatophyta</taxon>
        <taxon>Magnoliopsida</taxon>
        <taxon>eudicotyledons</taxon>
        <taxon>Gunneridae</taxon>
        <taxon>Pentapetalae</taxon>
        <taxon>asterids</taxon>
        <taxon>Cornales</taxon>
        <taxon>Nyssaceae</taxon>
        <taxon>Nyssa</taxon>
    </lineage>
</organism>
<dbReference type="AlphaFoldDB" id="A0A5J5ATT3"/>
<gene>
    <name evidence="1" type="ORF">F0562_032052</name>
</gene>
<name>A0A5J5ATT3_9ASTE</name>
<evidence type="ECO:0000313" key="1">
    <source>
        <dbReference type="EMBL" id="KAA8534535.1"/>
    </source>
</evidence>
<keyword evidence="2" id="KW-1185">Reference proteome</keyword>
<sequence>MNYKIYYNNYLEGFQSIHSLTGSLRIFLSNPRRSIQRDENHLQLDFFLKSCISHRLEFKTPIKDGVA</sequence>
<evidence type="ECO:0000313" key="2">
    <source>
        <dbReference type="Proteomes" id="UP000325577"/>
    </source>
</evidence>
<dbReference type="EMBL" id="CM018041">
    <property type="protein sequence ID" value="KAA8534535.1"/>
    <property type="molecule type" value="Genomic_DNA"/>
</dbReference>
<proteinExistence type="predicted"/>
<dbReference type="Proteomes" id="UP000325577">
    <property type="component" value="Linkage Group LG18"/>
</dbReference>
<accession>A0A5J5ATT3</accession>